<dbReference type="InterPro" id="IPR030225">
    <property type="entry name" value="SCAP"/>
</dbReference>
<dbReference type="EMBL" id="RJVU01013851">
    <property type="protein sequence ID" value="ROL53117.1"/>
    <property type="molecule type" value="Genomic_DNA"/>
</dbReference>
<evidence type="ECO:0000256" key="20">
    <source>
        <dbReference type="ARBA" id="ARBA00045958"/>
    </source>
</evidence>
<keyword evidence="7 21" id="KW-0853">WD repeat</keyword>
<proteinExistence type="inferred from homology"/>
<feature type="transmembrane region" description="Helical" evidence="23">
    <location>
        <begin position="912"/>
        <end position="930"/>
    </location>
</feature>
<keyword evidence="17" id="KW-0325">Glycoprotein</keyword>
<dbReference type="PANTHER" id="PTHR46378">
    <property type="entry name" value="STEROL REGULATORY ELEMENT-BINDING PROTEIN CLEAVAGE-ACTIVATING PROTEIN"/>
    <property type="match status" value="1"/>
</dbReference>
<keyword evidence="10" id="KW-0256">Endoplasmic reticulum</keyword>
<dbReference type="Gene3D" id="2.130.10.10">
    <property type="entry name" value="YVTN repeat-like/Quinoprotein amine dehydrogenase"/>
    <property type="match status" value="2"/>
</dbReference>
<evidence type="ECO:0000259" key="24">
    <source>
        <dbReference type="PROSITE" id="PS50156"/>
    </source>
</evidence>
<evidence type="ECO:0000256" key="8">
    <source>
        <dbReference type="ARBA" id="ARBA00022692"/>
    </source>
</evidence>
<evidence type="ECO:0000256" key="9">
    <source>
        <dbReference type="ARBA" id="ARBA00022737"/>
    </source>
</evidence>
<keyword evidence="6" id="KW-0153">Cholesterol metabolism</keyword>
<dbReference type="GO" id="GO:0005789">
    <property type="term" value="C:endoplasmic reticulum membrane"/>
    <property type="evidence" value="ECO:0007669"/>
    <property type="project" value="UniProtKB-SubCell"/>
</dbReference>
<evidence type="ECO:0000256" key="6">
    <source>
        <dbReference type="ARBA" id="ARBA00022548"/>
    </source>
</evidence>
<feature type="region of interest" description="Disordered" evidence="22">
    <location>
        <begin position="1097"/>
        <end position="1123"/>
    </location>
</feature>
<feature type="compositionally biased region" description="Basic and acidic residues" evidence="22">
    <location>
        <begin position="35"/>
        <end position="51"/>
    </location>
</feature>
<comment type="subcellular location">
    <subcellularLocation>
        <location evidence="2">Cytoplasmic vesicle</location>
        <location evidence="2">COPII-coated vesicle membrane</location>
        <topology evidence="2">Multi-pass membrane protein</topology>
    </subcellularLocation>
    <subcellularLocation>
        <location evidence="1">Endoplasmic reticulum membrane</location>
        <topology evidence="1">Multi-pass membrane protein</topology>
    </subcellularLocation>
    <subcellularLocation>
        <location evidence="3">Golgi apparatus membrane</location>
        <topology evidence="3">Multi-pass membrane protein</topology>
    </subcellularLocation>
</comment>
<keyword evidence="14" id="KW-0446">Lipid-binding</keyword>
<evidence type="ECO:0000256" key="15">
    <source>
        <dbReference type="ARBA" id="ARBA00023136"/>
    </source>
</evidence>
<evidence type="ECO:0000256" key="21">
    <source>
        <dbReference type="PROSITE-ProRule" id="PRU00221"/>
    </source>
</evidence>
<keyword evidence="19" id="KW-0968">Cytoplasmic vesicle</keyword>
<dbReference type="GO" id="GO:0008203">
    <property type="term" value="P:cholesterol metabolic process"/>
    <property type="evidence" value="ECO:0007669"/>
    <property type="project" value="UniProtKB-KW"/>
</dbReference>
<feature type="compositionally biased region" description="Acidic residues" evidence="22">
    <location>
        <begin position="245"/>
        <end position="257"/>
    </location>
</feature>
<feature type="region of interest" description="Disordered" evidence="22">
    <location>
        <begin position="16"/>
        <end position="61"/>
    </location>
</feature>
<dbReference type="SUPFAM" id="SSF109715">
    <property type="entry name" value="DEK C-terminal domain"/>
    <property type="match status" value="1"/>
</dbReference>
<feature type="compositionally biased region" description="Basic and acidic residues" evidence="22">
    <location>
        <begin position="16"/>
        <end position="27"/>
    </location>
</feature>
<dbReference type="InterPro" id="IPR001680">
    <property type="entry name" value="WD40_rpt"/>
</dbReference>
<evidence type="ECO:0000256" key="14">
    <source>
        <dbReference type="ARBA" id="ARBA00023121"/>
    </source>
</evidence>
<keyword evidence="15 23" id="KW-0472">Membrane</keyword>
<dbReference type="SUPFAM" id="SSF82866">
    <property type="entry name" value="Multidrug efflux transporter AcrB transmembrane domain"/>
    <property type="match status" value="1"/>
</dbReference>
<dbReference type="PROSITE" id="PS50082">
    <property type="entry name" value="WD_REPEATS_2"/>
    <property type="match status" value="2"/>
</dbReference>
<dbReference type="FunFam" id="2.130.10.10:FF:000391">
    <property type="entry name" value="sterol regulatory element-binding protein cleavage-activating protein-like"/>
    <property type="match status" value="1"/>
</dbReference>
<evidence type="ECO:0000256" key="5">
    <source>
        <dbReference type="ARBA" id="ARBA00019541"/>
    </source>
</evidence>
<evidence type="ECO:0000313" key="25">
    <source>
        <dbReference type="EMBL" id="ROL53117.1"/>
    </source>
</evidence>
<feature type="compositionally biased region" description="Basic and acidic residues" evidence="22">
    <location>
        <begin position="361"/>
        <end position="381"/>
    </location>
</feature>
<dbReference type="GO" id="GO:0045540">
    <property type="term" value="P:regulation of cholesterol biosynthetic process"/>
    <property type="evidence" value="ECO:0007669"/>
    <property type="project" value="TreeGrafter"/>
</dbReference>
<feature type="repeat" description="WD" evidence="21">
    <location>
        <begin position="1641"/>
        <end position="1680"/>
    </location>
</feature>
<feature type="transmembrane region" description="Helical" evidence="23">
    <location>
        <begin position="867"/>
        <end position="891"/>
    </location>
</feature>
<feature type="compositionally biased region" description="Basic residues" evidence="22">
    <location>
        <begin position="340"/>
        <end position="360"/>
    </location>
</feature>
<feature type="transmembrane region" description="Helical" evidence="23">
    <location>
        <begin position="829"/>
        <end position="855"/>
    </location>
</feature>
<dbReference type="InterPro" id="IPR057041">
    <property type="entry name" value="SCAP_N"/>
</dbReference>
<feature type="compositionally biased region" description="Basic and acidic residues" evidence="22">
    <location>
        <begin position="292"/>
        <end position="304"/>
    </location>
</feature>
<dbReference type="InterPro" id="IPR036322">
    <property type="entry name" value="WD40_repeat_dom_sf"/>
</dbReference>
<feature type="region of interest" description="Disordered" evidence="22">
    <location>
        <begin position="481"/>
        <end position="507"/>
    </location>
</feature>
<evidence type="ECO:0000256" key="17">
    <source>
        <dbReference type="ARBA" id="ARBA00023180"/>
    </source>
</evidence>
<feature type="region of interest" description="Disordered" evidence="22">
    <location>
        <begin position="973"/>
        <end position="1001"/>
    </location>
</feature>
<feature type="transmembrane region" description="Helical" evidence="23">
    <location>
        <begin position="1204"/>
        <end position="1226"/>
    </location>
</feature>
<gene>
    <name evidence="25" type="ORF">DPX16_14130</name>
</gene>
<dbReference type="InterPro" id="IPR057042">
    <property type="entry name" value="Beta-prop_SCAP"/>
</dbReference>
<evidence type="ECO:0000256" key="7">
    <source>
        <dbReference type="ARBA" id="ARBA00022574"/>
    </source>
</evidence>
<comment type="similarity">
    <text evidence="4">Belongs to the WD repeat SCAP family.</text>
</comment>
<evidence type="ECO:0000256" key="19">
    <source>
        <dbReference type="ARBA" id="ARBA00023329"/>
    </source>
</evidence>
<accession>A0A3N0Z3Q3</accession>
<dbReference type="Gene3D" id="1.10.10.60">
    <property type="entry name" value="Homeodomain-like"/>
    <property type="match status" value="1"/>
</dbReference>
<dbReference type="SUPFAM" id="SSF50978">
    <property type="entry name" value="WD40 repeat-like"/>
    <property type="match status" value="1"/>
</dbReference>
<evidence type="ECO:0000256" key="2">
    <source>
        <dbReference type="ARBA" id="ARBA00004557"/>
    </source>
</evidence>
<evidence type="ECO:0000313" key="26">
    <source>
        <dbReference type="Proteomes" id="UP000281406"/>
    </source>
</evidence>
<dbReference type="PROSITE" id="PS50294">
    <property type="entry name" value="WD_REPEATS_REGION"/>
    <property type="match status" value="1"/>
</dbReference>
<evidence type="ECO:0000256" key="11">
    <source>
        <dbReference type="ARBA" id="ARBA00022989"/>
    </source>
</evidence>
<dbReference type="InterPro" id="IPR053958">
    <property type="entry name" value="HMGCR/SNAP/NPC1-like_SSD"/>
</dbReference>
<keyword evidence="18" id="KW-0753">Steroid metabolism</keyword>
<dbReference type="InterPro" id="IPR014876">
    <property type="entry name" value="DEK_C"/>
</dbReference>
<dbReference type="GO" id="GO:0000139">
    <property type="term" value="C:Golgi membrane"/>
    <property type="evidence" value="ECO:0007669"/>
    <property type="project" value="UniProtKB-SubCell"/>
</dbReference>
<sequence>MSEEIEAVKTEDLTHPFLEKKCINEKDKKKKRKKSPSDGDAGHDEAEEPKPKSKSKPRVKLFEPEILEGKREKKIIQRLDLMERRKEKLKIESIGRGAKLGDVARINHSIGKLKVPLLKPLHKIVYDRPGTASLLRKNLRLFNGFPFEIDSDLYIKKMEKIKKLQKGLLKTICQTLDLERSGTQTVLSERIMKFLVEPTNSGKPVLKKKKKTTKDAKREKSSSKRKNLQKKVESGKSKPIVTDSSSDDDDDDDEEESKENSKGTEKSVTASQKNKDKSSDKEEEEEDDDDDNAPKEDSEEEKSAPQKKSSTMKSMKKSDQKTDQTSSDDSDQEVHENKNVKKKSPQKKKSFTVKSIKKSGKKSDHTASDDSDQDINKDKTVKKTKKRPAAKRKAPAKPVLKTKKADSSSNRRKKIASKTKDESDSSDDDQPLIKMLKKPPTDDQLKEAIQDLLKDANLEEVTMKQVTRQAELRQLLPTHTHRSLDARRCPRPGRTRRLDGHQLTPPPRMTVRERLRQNISAAFYRHGLLCASYPVPIILFTSASILTCCYPLLKLPLPGTGPVEFTTGIRDYLVPSHESQGDLSERPDWYRGPPVAFIQQVLVKAAVSPWDNSLVPVDVFRSPLGRVFSLLEEIRNHVYSDRSLEALCLQVTDLLPGLRRMQAVLPEHGCLLVSPGNYWQNRRDLFDADPDLLKTVHQHEPKGLHTSATLRGRKLLKYELILALIKNLLFGVPGKQTGVSLYSRKRVVTYTITIALSSYDARFVASLRARLKQLYPSANCTLREDHMVHVHFKEEIGIAELIPLVTTYIILFAYIYFSTRKIDMVKSKWGLALAAVVTVLSSLLMSVGLCTLFGLTPTLNGGEIFPYLVVVIGLENVLVLTKSVVSTPVDLEVKLRIAQGLSNESWSIMKNMATELCIILIGYFTFVPAIQEFCLFAVVGLVSDFFLQMFFFTTVLSIDIRRMELADLNRRLPAEAGMPPPKPGPLRPRETPPPPRPSPHTITLQAPAFRNLRLPKRLRVVYFLARTRLAQRIIMVGTVIWIGILVYTDPAGLRTFLAAQVSEQSPLGEAGLPPHLGVAPVFPGGDPTSTLSVLPAPEPTPLPENQSQGHRAARPGVAPVSSPQITWGPEDEELWRRLSFRHWPSLFSYYNITLAKRYISILPVIPVTLHLSPQEAIETRHPQDTQHAPPPSIKTSDLQTDLTLYKVAALGLFAGVVLVLLLFCLYRVLCPRNYGQNGVPHGRRRRGDLPCDEYGYSPPISEISPLLLRGHSMDIECLASDGMLLASCCLAGQIRVWDAQTGDCLTVIPNNGSSSSGCWEHRDGWDHISACEAEGLLGADFREPGGSMGGPDVDIFPIRRRTAPARPALFGDQPDLTPLIDTNFGALPPSHALGSSGFDFGGLVEKAYQEHEPSPTLAFPPSPPATQQRRRSLGDQPVLPPELPPQSSGDWDSSVWAMELRGNLIATGRSSGKLELWDAVEGSLRCSNEDGLSGITALAFLNNRIVAARLNGSLDFFTVEINKPLGLLQYRGPPGRGSLPPSPCYSSEDVISCQLTRSVQCAHQKPITVLKAAAGRVVTGSQDHTVRVYRLEDSCCLFTLQGHSGGITAIYIDQTMVLASGGQDGAICLWDVLTGSRVSHVYGHRGDVTSLVCTTSCIISSGLDDLICIWDRSTGIKLYSIQQEVGCGASLGVISESLLVTGGQGCVSFWDLNYGDLLQTVYLGQSSEGQSVRQLLVLDNAAIVCDFGSELSLVYVPSVLEKLD</sequence>
<dbReference type="InterPro" id="IPR015943">
    <property type="entry name" value="WD40/YVTN_repeat-like_dom_sf"/>
</dbReference>
<dbReference type="InterPro" id="IPR019775">
    <property type="entry name" value="WD40_repeat_CS"/>
</dbReference>
<reference evidence="25 26" key="1">
    <citation type="submission" date="2018-10" db="EMBL/GenBank/DDBJ databases">
        <title>Genome assembly for a Yunnan-Guizhou Plateau 3E fish, Anabarilius grahami (Regan), and its evolutionary and genetic applications.</title>
        <authorList>
            <person name="Jiang W."/>
        </authorList>
    </citation>
    <scope>NUCLEOTIDE SEQUENCE [LARGE SCALE GENOMIC DNA]</scope>
    <source>
        <strain evidence="25">AG-KIZ</strain>
        <tissue evidence="25">Muscle</tissue>
    </source>
</reference>
<dbReference type="InterPro" id="IPR000731">
    <property type="entry name" value="SSD"/>
</dbReference>
<protein>
    <recommendedName>
        <fullName evidence="5">Sterol regulatory element-binding protein cleavage-activating protein</fullName>
    </recommendedName>
</protein>
<dbReference type="Pfam" id="PF08766">
    <property type="entry name" value="DEK_C"/>
    <property type="match status" value="1"/>
</dbReference>
<dbReference type="SMART" id="SM00320">
    <property type="entry name" value="WD40"/>
    <property type="match status" value="6"/>
</dbReference>
<dbReference type="PROSITE" id="PS00678">
    <property type="entry name" value="WD_REPEATS_1"/>
    <property type="match status" value="1"/>
</dbReference>
<evidence type="ECO:0000256" key="16">
    <source>
        <dbReference type="ARBA" id="ARBA00023166"/>
    </source>
</evidence>
<dbReference type="Proteomes" id="UP000281406">
    <property type="component" value="Unassembled WGS sequence"/>
</dbReference>
<evidence type="ECO:0000256" key="22">
    <source>
        <dbReference type="SAM" id="MobiDB-lite"/>
    </source>
</evidence>
<feature type="region of interest" description="Disordered" evidence="22">
    <location>
        <begin position="201"/>
        <end position="443"/>
    </location>
</feature>
<keyword evidence="8 23" id="KW-0812">Transmembrane</keyword>
<feature type="compositionally biased region" description="Acidic residues" evidence="22">
    <location>
        <begin position="281"/>
        <end position="291"/>
    </location>
</feature>
<feature type="compositionally biased region" description="Pro residues" evidence="22">
    <location>
        <begin position="978"/>
        <end position="998"/>
    </location>
</feature>
<evidence type="ECO:0000256" key="18">
    <source>
        <dbReference type="ARBA" id="ARBA00023221"/>
    </source>
</evidence>
<feature type="region of interest" description="Disordered" evidence="22">
    <location>
        <begin position="1409"/>
        <end position="1451"/>
    </location>
</feature>
<name>A0A3N0Z3Q3_ANAGA</name>
<evidence type="ECO:0000256" key="4">
    <source>
        <dbReference type="ARBA" id="ARBA00007410"/>
    </source>
</evidence>
<evidence type="ECO:0000256" key="12">
    <source>
        <dbReference type="ARBA" id="ARBA00023034"/>
    </source>
</evidence>
<feature type="domain" description="SSD" evidence="24">
    <location>
        <begin position="800"/>
        <end position="958"/>
    </location>
</feature>
<evidence type="ECO:0000256" key="10">
    <source>
        <dbReference type="ARBA" id="ARBA00022824"/>
    </source>
</evidence>
<keyword evidence="26" id="KW-1185">Reference proteome</keyword>
<dbReference type="GO" id="GO:0032934">
    <property type="term" value="F:sterol binding"/>
    <property type="evidence" value="ECO:0007669"/>
    <property type="project" value="InterPro"/>
</dbReference>
<keyword evidence="12" id="KW-0333">Golgi apparatus</keyword>
<evidence type="ECO:0000256" key="13">
    <source>
        <dbReference type="ARBA" id="ARBA00023098"/>
    </source>
</evidence>
<evidence type="ECO:0000256" key="23">
    <source>
        <dbReference type="SAM" id="Phobius"/>
    </source>
</evidence>
<dbReference type="OrthoDB" id="361494at2759"/>
<dbReference type="PANTHER" id="PTHR46378:SF1">
    <property type="entry name" value="STEROL REGULATORY ELEMENT-BINDING PROTEIN CLEAVAGE-ACTIVATING PROTEIN"/>
    <property type="match status" value="1"/>
</dbReference>
<evidence type="ECO:0000256" key="3">
    <source>
        <dbReference type="ARBA" id="ARBA00004653"/>
    </source>
</evidence>
<organism evidence="25 26">
    <name type="scientific">Anabarilius grahami</name>
    <name type="common">Kanglang fish</name>
    <name type="synonym">Barilius grahami</name>
    <dbReference type="NCBI Taxonomy" id="495550"/>
    <lineage>
        <taxon>Eukaryota</taxon>
        <taxon>Metazoa</taxon>
        <taxon>Chordata</taxon>
        <taxon>Craniata</taxon>
        <taxon>Vertebrata</taxon>
        <taxon>Euteleostomi</taxon>
        <taxon>Actinopterygii</taxon>
        <taxon>Neopterygii</taxon>
        <taxon>Teleostei</taxon>
        <taxon>Ostariophysi</taxon>
        <taxon>Cypriniformes</taxon>
        <taxon>Xenocyprididae</taxon>
        <taxon>Xenocypridinae</taxon>
        <taxon>Xenocypridinae incertae sedis</taxon>
        <taxon>Anabarilius</taxon>
    </lineage>
</organism>
<dbReference type="Pfam" id="PF24006">
    <property type="entry name" value="SCAP_N"/>
    <property type="match status" value="1"/>
</dbReference>
<evidence type="ECO:0000256" key="1">
    <source>
        <dbReference type="ARBA" id="ARBA00004477"/>
    </source>
</evidence>
<dbReference type="Pfam" id="PF12349">
    <property type="entry name" value="Sterol-sensing"/>
    <property type="match status" value="1"/>
</dbReference>
<keyword evidence="16" id="KW-1207">Sterol metabolism</keyword>
<dbReference type="GO" id="GO:0032936">
    <property type="term" value="C:SREBP-SCAP complex"/>
    <property type="evidence" value="ECO:0007669"/>
    <property type="project" value="TreeGrafter"/>
</dbReference>
<dbReference type="Pfam" id="PF24017">
    <property type="entry name" value="Beta-prop_SCAP"/>
    <property type="match status" value="1"/>
</dbReference>
<feature type="transmembrane region" description="Helical" evidence="23">
    <location>
        <begin position="1029"/>
        <end position="1047"/>
    </location>
</feature>
<keyword evidence="9" id="KW-0677">Repeat</keyword>
<feature type="transmembrane region" description="Helical" evidence="23">
    <location>
        <begin position="796"/>
        <end position="817"/>
    </location>
</feature>
<feature type="compositionally biased region" description="Basic residues" evidence="22">
    <location>
        <begin position="382"/>
        <end position="395"/>
    </location>
</feature>
<dbReference type="GO" id="GO:0032933">
    <property type="term" value="P:SREBP signaling pathway"/>
    <property type="evidence" value="ECO:0007669"/>
    <property type="project" value="InterPro"/>
</dbReference>
<dbReference type="PROSITE" id="PS50156">
    <property type="entry name" value="SSD"/>
    <property type="match status" value="1"/>
</dbReference>
<dbReference type="GO" id="GO:0012507">
    <property type="term" value="C:ER to Golgi transport vesicle membrane"/>
    <property type="evidence" value="ECO:0007669"/>
    <property type="project" value="UniProtKB-SubCell"/>
</dbReference>
<feature type="compositionally biased region" description="Basic and acidic residues" evidence="22">
    <location>
        <begin position="213"/>
        <end position="222"/>
    </location>
</feature>
<keyword evidence="11 23" id="KW-1133">Transmembrane helix</keyword>
<comment type="function">
    <text evidence="20">Escort protein required for cholesterol as well as lipid homeostasis. Regulates export of the SCAP-SREBP complex from the endoplasmic reticulum to the Golgi upon low cholesterol, thereby regulating the processing of sterol regulatory element-binding proteins (SREBPs) SREBF1/SREBP1 and SREBF2/SREBP2. At high sterol concentrations, formation of a ternary complex with INSIG (INSIG1 or INSIG2) leads to mask the ER export signal in SCAP, promoting retention of the complex in the endoplasmic reticulum. Low sterol concentrations trigger release of INSIG, a conformational change in the SSD domain of SCAP, unmasking of the ER export signal, promoting recruitment into COPII-coated vesicles and transport of the SCAP-SREBP to the Golgi: in the Golgi, SREBPs are then processed, releasing the transcription factor fragment of SREBPs from the membrane, its import into the nucleus and up-regulation of LDLR, INSIG1 and the mevalonate pathway. Binds cholesterol via its SSD domain.</text>
</comment>
<dbReference type="FunFam" id="2.130.10.10:FF:000209">
    <property type="entry name" value="sterol regulatory element-binding protein cleavage-activating protein-like"/>
    <property type="match status" value="1"/>
</dbReference>
<keyword evidence="13" id="KW-0443">Lipid metabolism</keyword>
<feature type="repeat" description="WD" evidence="21">
    <location>
        <begin position="1600"/>
        <end position="1640"/>
    </location>
</feature>
<comment type="caution">
    <text evidence="25">The sequence shown here is derived from an EMBL/GenBank/DDBJ whole genome shotgun (WGS) entry which is preliminary data.</text>
</comment>